<reference evidence="1" key="1">
    <citation type="journal article" date="2019" name="Sci. Rep.">
        <title>The first clawed lobster virus Homarus gammarus nudivirus (HgNV n. sp.) expands the diversity of the Nudiviridae.</title>
        <authorList>
            <person name="Holt C.C."/>
            <person name="Stone M."/>
            <person name="Bass D."/>
            <person name="Bateman K.S."/>
            <person name="van Aerle R."/>
            <person name="Daniels C.L."/>
            <person name="van der Giezen M."/>
            <person name="Ross S.H."/>
            <person name="Hooper C."/>
            <person name="Stentiford G.D."/>
        </authorList>
    </citation>
    <scope>NUCLEOTIDE SEQUENCE</scope>
    <source>
        <strain evidence="1">52S104HLG2</strain>
    </source>
</reference>
<proteinExistence type="predicted"/>
<protein>
    <submittedName>
        <fullName evidence="1">Uncharacterized protein</fullName>
    </submittedName>
</protein>
<sequence length="89" mass="10142">MGGFIFSMTLVLFKLIFTKSSYQNSSRIIQRSESGGGLWVIISKKVLNHGRNYEKFKKRPQNGLIVCRRGTGRVQNKVVVFGPTLFLFD</sequence>
<accession>A0A411HB71</accession>
<gene>
    <name evidence="1" type="ORF">HgNV_022</name>
</gene>
<dbReference type="Proteomes" id="UP000682645">
    <property type="component" value="Segment"/>
</dbReference>
<dbReference type="EMBL" id="MK439999">
    <property type="protein sequence ID" value="QBB28627.1"/>
    <property type="molecule type" value="Genomic_DNA"/>
</dbReference>
<evidence type="ECO:0000313" key="1">
    <source>
        <dbReference type="EMBL" id="QBB28627.1"/>
    </source>
</evidence>
<keyword evidence="2" id="KW-1185">Reference proteome</keyword>
<evidence type="ECO:0000313" key="2">
    <source>
        <dbReference type="Proteomes" id="UP000682645"/>
    </source>
</evidence>
<organism evidence="1 2">
    <name type="scientific">Homarus gammarus nudivirus</name>
    <dbReference type="NCBI Taxonomy" id="2509616"/>
    <lineage>
        <taxon>Viruses</taxon>
        <taxon>Viruses incertae sedis</taxon>
        <taxon>Naldaviricetes</taxon>
        <taxon>Lefavirales</taxon>
        <taxon>Nudiviridae</taxon>
        <taxon>Gammanudivirus</taxon>
        <taxon>Gammanudivirus hogammari</taxon>
    </lineage>
</organism>
<name>A0A411HB71_9VIRU</name>